<dbReference type="AlphaFoldDB" id="A0A4S4C1F5"/>
<dbReference type="PANTHER" id="PTHR43685">
    <property type="entry name" value="GLYCOSYLTRANSFERASE"/>
    <property type="match status" value="1"/>
</dbReference>
<dbReference type="SUPFAM" id="SSF53448">
    <property type="entry name" value="Nucleotide-diphospho-sugar transferases"/>
    <property type="match status" value="1"/>
</dbReference>
<dbReference type="RefSeq" id="WP_136369633.1">
    <property type="nucleotide sequence ID" value="NZ_SSOB01000010.1"/>
</dbReference>
<dbReference type="InterPro" id="IPR029063">
    <property type="entry name" value="SAM-dependent_MTases_sf"/>
</dbReference>
<dbReference type="PANTHER" id="PTHR43685:SF2">
    <property type="entry name" value="GLYCOSYLTRANSFERASE 2-LIKE DOMAIN-CONTAINING PROTEIN"/>
    <property type="match status" value="1"/>
</dbReference>
<dbReference type="OrthoDB" id="9785185at2"/>
<keyword evidence="3" id="KW-1185">Reference proteome</keyword>
<dbReference type="InterPro" id="IPR050834">
    <property type="entry name" value="Glycosyltransf_2"/>
</dbReference>
<evidence type="ECO:0000313" key="2">
    <source>
        <dbReference type="EMBL" id="THF80794.1"/>
    </source>
</evidence>
<dbReference type="InterPro" id="IPR029044">
    <property type="entry name" value="Nucleotide-diphossugar_trans"/>
</dbReference>
<keyword evidence="2" id="KW-0808">Transferase</keyword>
<proteinExistence type="predicted"/>
<reference evidence="2 3" key="1">
    <citation type="submission" date="2019-04" db="EMBL/GenBank/DDBJ databases">
        <title>Cohnella sp. nov. isolated from preserved vegetables.</title>
        <authorList>
            <person name="Lin S.-Y."/>
            <person name="Hung M.-H."/>
            <person name="Young C.-C."/>
        </authorList>
    </citation>
    <scope>NUCLEOTIDE SEQUENCE [LARGE SCALE GENOMIC DNA]</scope>
    <source>
        <strain evidence="2 3">CC-MHH1044</strain>
    </source>
</reference>
<dbReference type="InterPro" id="IPR001173">
    <property type="entry name" value="Glyco_trans_2-like"/>
</dbReference>
<dbReference type="GO" id="GO:0016740">
    <property type="term" value="F:transferase activity"/>
    <property type="evidence" value="ECO:0007669"/>
    <property type="project" value="UniProtKB-KW"/>
</dbReference>
<protein>
    <submittedName>
        <fullName evidence="2">Glycosyltransferase family 2 protein</fullName>
    </submittedName>
</protein>
<dbReference type="Proteomes" id="UP000310636">
    <property type="component" value="Unassembled WGS sequence"/>
</dbReference>
<dbReference type="Gene3D" id="3.40.50.720">
    <property type="entry name" value="NAD(P)-binding Rossmann-like Domain"/>
    <property type="match status" value="1"/>
</dbReference>
<comment type="caution">
    <text evidence="2">The sequence shown here is derived from an EMBL/GenBank/DDBJ whole genome shotgun (WGS) entry which is preliminary data.</text>
</comment>
<name>A0A4S4C1F5_9BACL</name>
<evidence type="ECO:0000259" key="1">
    <source>
        <dbReference type="Pfam" id="PF00535"/>
    </source>
</evidence>
<dbReference type="Pfam" id="PF00535">
    <property type="entry name" value="Glycos_transf_2"/>
    <property type="match status" value="1"/>
</dbReference>
<dbReference type="EMBL" id="SSOB01000010">
    <property type="protein sequence ID" value="THF80794.1"/>
    <property type="molecule type" value="Genomic_DNA"/>
</dbReference>
<dbReference type="Gene3D" id="3.90.550.10">
    <property type="entry name" value="Spore Coat Polysaccharide Biosynthesis Protein SpsA, Chain A"/>
    <property type="match status" value="1"/>
</dbReference>
<feature type="domain" description="Glycosyltransferase 2-like" evidence="1">
    <location>
        <begin position="6"/>
        <end position="174"/>
    </location>
</feature>
<dbReference type="SUPFAM" id="SSF53335">
    <property type="entry name" value="S-adenosyl-L-methionine-dependent methyltransferases"/>
    <property type="match status" value="1"/>
</dbReference>
<organism evidence="2 3">
    <name type="scientific">Cohnella fermenti</name>
    <dbReference type="NCBI Taxonomy" id="2565925"/>
    <lineage>
        <taxon>Bacteria</taxon>
        <taxon>Bacillati</taxon>
        <taxon>Bacillota</taxon>
        <taxon>Bacilli</taxon>
        <taxon>Bacillales</taxon>
        <taxon>Paenibacillaceae</taxon>
        <taxon>Cohnella</taxon>
    </lineage>
</organism>
<accession>A0A4S4C1F5</accession>
<dbReference type="CDD" id="cd00761">
    <property type="entry name" value="Glyco_tranf_GTA_type"/>
    <property type="match status" value="1"/>
</dbReference>
<sequence>MGKVAVIMRTKNRAILLKRALQSVIAQTYSNWILIVVNDGGGPEEVNRLINANKDQLKERIKVIHNPASVGMEAASNIGIRSVESDYVVIHDDDDSWDPLFLERTVGFLESEQSQGYEGVATKVIKVVEEIKGENVEIKHKEFWRPEISTIILAEMANRNQMVPISFLYRKRVHDAIGYYDESLPVLGDWEFNIRFLLKYDVFLLHDALANYHHRLSIKTGEYSNSAAAATLFHTVRTRIKNKYLRSDIEQGKFGLGWVLNSQQSDINDLVINYSVQFMVKQLIYNQIKRVVIYGTGNYSLKLMLELALNGVHIEGIIDSNSSKWGKTFNNYPIQSLDHYLTEDMDPIIIGSYSYAEEIIVAIKRRCQELSMRQPMIVAP</sequence>
<gene>
    <name evidence="2" type="ORF">E6C55_09935</name>
</gene>
<evidence type="ECO:0000313" key="3">
    <source>
        <dbReference type="Proteomes" id="UP000310636"/>
    </source>
</evidence>